<dbReference type="InterPro" id="IPR017501">
    <property type="entry name" value="Phage_infect_YhgE_C"/>
</dbReference>
<feature type="transmembrane region" description="Helical" evidence="5">
    <location>
        <begin position="97"/>
        <end position="117"/>
    </location>
</feature>
<sequence length="291" mass="30355">GSQTLSSGLATARSGSQTLADGAAQLASGAQDLEDGAGKLNDGATTLADGLGDGVDQIPSYTQDQRETMSSVASDVAGVDTVREHAVANNGAGFTPMFMSLALWIGAIALFLVLPALDKRDHGERWWASAIRPATTALLLAMAQAVIMMVAVNAAGELHAANLLGLALMAIASSVCFMAINQACVASLAFRGRFVSIVLLSLQITSMGATFPIETAPRFFQWIHPFLPMSYTQLSFRRLIAGGGLDGIYLQTLGVLLIWTAIAVCVTLLGARLRRGRKPLPADNALAPTAA</sequence>
<dbReference type="Proteomes" id="UP000018852">
    <property type="component" value="Unassembled WGS sequence"/>
</dbReference>
<dbReference type="GO" id="GO:0016020">
    <property type="term" value="C:membrane"/>
    <property type="evidence" value="ECO:0007669"/>
    <property type="project" value="UniProtKB-SubCell"/>
</dbReference>
<evidence type="ECO:0000256" key="3">
    <source>
        <dbReference type="ARBA" id="ARBA00022989"/>
    </source>
</evidence>
<keyword evidence="3 5" id="KW-1133">Transmembrane helix</keyword>
<feature type="transmembrane region" description="Helical" evidence="5">
    <location>
        <begin position="248"/>
        <end position="271"/>
    </location>
</feature>
<evidence type="ECO:0000256" key="4">
    <source>
        <dbReference type="ARBA" id="ARBA00023136"/>
    </source>
</evidence>
<feature type="transmembrane region" description="Helical" evidence="5">
    <location>
        <begin position="161"/>
        <end position="180"/>
    </location>
</feature>
<gene>
    <name evidence="6" type="ORF">Q605_AUC00426G0001</name>
</gene>
<evidence type="ECO:0000313" key="6">
    <source>
        <dbReference type="EMBL" id="ETJ05890.1"/>
    </source>
</evidence>
<protein>
    <submittedName>
        <fullName evidence="6">Phage infection protein</fullName>
    </submittedName>
</protein>
<keyword evidence="4 5" id="KW-0472">Membrane</keyword>
<dbReference type="InterPro" id="IPR023908">
    <property type="entry name" value="xxxLxxG_rpt"/>
</dbReference>
<evidence type="ECO:0000256" key="5">
    <source>
        <dbReference type="SAM" id="Phobius"/>
    </source>
</evidence>
<feature type="transmembrane region" description="Helical" evidence="5">
    <location>
        <begin position="192"/>
        <end position="213"/>
    </location>
</feature>
<dbReference type="PATRIC" id="fig|1403939.3.peg.632"/>
<comment type="caution">
    <text evidence="6">The sequence shown here is derived from an EMBL/GenBank/DDBJ whole genome shotgun (WGS) entry which is preliminary data.</text>
</comment>
<dbReference type="NCBIfam" id="TIGR03062">
    <property type="entry name" value="pip_yhgE_Cterm"/>
    <property type="match status" value="1"/>
</dbReference>
<feature type="transmembrane region" description="Helical" evidence="5">
    <location>
        <begin position="137"/>
        <end position="155"/>
    </location>
</feature>
<proteinExistence type="predicted"/>
<dbReference type="InterPro" id="IPR051328">
    <property type="entry name" value="T7SS_ABC-Transporter"/>
</dbReference>
<dbReference type="EMBL" id="AZLV01000426">
    <property type="protein sequence ID" value="ETJ05890.1"/>
    <property type="molecule type" value="Genomic_DNA"/>
</dbReference>
<dbReference type="PANTHER" id="PTHR43077">
    <property type="entry name" value="TRANSPORT PERMEASE YVFS-RELATED"/>
    <property type="match status" value="1"/>
</dbReference>
<dbReference type="NCBIfam" id="TIGR03057">
    <property type="entry name" value="xxxLxxG_by_4"/>
    <property type="match status" value="2"/>
</dbReference>
<evidence type="ECO:0000256" key="2">
    <source>
        <dbReference type="ARBA" id="ARBA00022692"/>
    </source>
</evidence>
<accession>W1VM61</accession>
<organism evidence="6 7">
    <name type="scientific">Actinomyces urogenitalis DORA_12</name>
    <dbReference type="NCBI Taxonomy" id="1403939"/>
    <lineage>
        <taxon>Bacteria</taxon>
        <taxon>Bacillati</taxon>
        <taxon>Actinomycetota</taxon>
        <taxon>Actinomycetes</taxon>
        <taxon>Actinomycetales</taxon>
        <taxon>Actinomycetaceae</taxon>
        <taxon>Actinomyces</taxon>
    </lineage>
</organism>
<feature type="non-terminal residue" evidence="6">
    <location>
        <position position="1"/>
    </location>
</feature>
<name>W1VM61_9ACTO</name>
<evidence type="ECO:0000256" key="1">
    <source>
        <dbReference type="ARBA" id="ARBA00004141"/>
    </source>
</evidence>
<reference evidence="6 7" key="1">
    <citation type="submission" date="2013-12" db="EMBL/GenBank/DDBJ databases">
        <title>A Varibaculum cambriense genome reconstructed from a premature infant gut community with otherwise low bacterial novelty that shifts toward anaerobic metabolism during the third week of life.</title>
        <authorList>
            <person name="Brown C.T."/>
            <person name="Sharon I."/>
            <person name="Thomas B.C."/>
            <person name="Castelle C.J."/>
            <person name="Morowitz M.J."/>
            <person name="Banfield J.F."/>
        </authorList>
    </citation>
    <scope>NUCLEOTIDE SEQUENCE [LARGE SCALE GENOMIC DNA]</scope>
    <source>
        <strain evidence="7">DORA_12</strain>
    </source>
</reference>
<keyword evidence="2 5" id="KW-0812">Transmembrane</keyword>
<dbReference type="AlphaFoldDB" id="W1VM61"/>
<dbReference type="PANTHER" id="PTHR43077:SF5">
    <property type="entry name" value="PHAGE INFECTION PROTEIN"/>
    <property type="match status" value="1"/>
</dbReference>
<evidence type="ECO:0000313" key="7">
    <source>
        <dbReference type="Proteomes" id="UP000018852"/>
    </source>
</evidence>
<comment type="subcellular location">
    <subcellularLocation>
        <location evidence="1">Membrane</location>
        <topology evidence="1">Multi-pass membrane protein</topology>
    </subcellularLocation>
</comment>